<evidence type="ECO:0000313" key="2">
    <source>
        <dbReference type="EMBL" id="KAJ1191589.1"/>
    </source>
</evidence>
<accession>A0AAV7UUG3</accession>
<dbReference type="Proteomes" id="UP001066276">
    <property type="component" value="Chromosome 2_2"/>
</dbReference>
<sequence length="124" mass="13291">MACSPSREKIRKAEKAMADLRGASDNGTAAGNGRLLHADRPCRSETVSGVTAQSKAAWEDLDTAAVPVIKGGSLPKHAAASSRRGGMHDMLNYNKDDDLEEGELKEAAQEEADWWLGPKYPCHG</sequence>
<comment type="caution">
    <text evidence="2">The sequence shown here is derived from an EMBL/GenBank/DDBJ whole genome shotgun (WGS) entry which is preliminary data.</text>
</comment>
<evidence type="ECO:0000256" key="1">
    <source>
        <dbReference type="SAM" id="MobiDB-lite"/>
    </source>
</evidence>
<proteinExistence type="predicted"/>
<dbReference type="AlphaFoldDB" id="A0AAV7UUG3"/>
<name>A0AAV7UUG3_PLEWA</name>
<gene>
    <name evidence="2" type="ORF">NDU88_000905</name>
</gene>
<feature type="region of interest" description="Disordered" evidence="1">
    <location>
        <begin position="74"/>
        <end position="94"/>
    </location>
</feature>
<dbReference type="EMBL" id="JANPWB010000004">
    <property type="protein sequence ID" value="KAJ1191589.1"/>
    <property type="molecule type" value="Genomic_DNA"/>
</dbReference>
<evidence type="ECO:0000313" key="3">
    <source>
        <dbReference type="Proteomes" id="UP001066276"/>
    </source>
</evidence>
<keyword evidence="3" id="KW-1185">Reference proteome</keyword>
<organism evidence="2 3">
    <name type="scientific">Pleurodeles waltl</name>
    <name type="common">Iberian ribbed newt</name>
    <dbReference type="NCBI Taxonomy" id="8319"/>
    <lineage>
        <taxon>Eukaryota</taxon>
        <taxon>Metazoa</taxon>
        <taxon>Chordata</taxon>
        <taxon>Craniata</taxon>
        <taxon>Vertebrata</taxon>
        <taxon>Euteleostomi</taxon>
        <taxon>Amphibia</taxon>
        <taxon>Batrachia</taxon>
        <taxon>Caudata</taxon>
        <taxon>Salamandroidea</taxon>
        <taxon>Salamandridae</taxon>
        <taxon>Pleurodelinae</taxon>
        <taxon>Pleurodeles</taxon>
    </lineage>
</organism>
<protein>
    <submittedName>
        <fullName evidence="2">Uncharacterized protein</fullName>
    </submittedName>
</protein>
<reference evidence="2" key="1">
    <citation type="journal article" date="2022" name="bioRxiv">
        <title>Sequencing and chromosome-scale assembly of the giantPleurodeles waltlgenome.</title>
        <authorList>
            <person name="Brown T."/>
            <person name="Elewa A."/>
            <person name="Iarovenko S."/>
            <person name="Subramanian E."/>
            <person name="Araus A.J."/>
            <person name="Petzold A."/>
            <person name="Susuki M."/>
            <person name="Suzuki K.-i.T."/>
            <person name="Hayashi T."/>
            <person name="Toyoda A."/>
            <person name="Oliveira C."/>
            <person name="Osipova E."/>
            <person name="Leigh N.D."/>
            <person name="Simon A."/>
            <person name="Yun M.H."/>
        </authorList>
    </citation>
    <scope>NUCLEOTIDE SEQUENCE</scope>
    <source>
        <strain evidence="2">20211129_DDA</strain>
        <tissue evidence="2">Liver</tissue>
    </source>
</reference>